<sequence>MGQIHPLSIHILWLGTHLLLFYYSLIHPHRSILILLMRKGDITNRHFQTLFVQKTEQKENRLNSPHQELEVWAPFFFLSLDHPAASLRRIYFSSVRGSHPSLHPGLASLEKQPYTCARRWPHSDLMPSPLVMGRK</sequence>
<keyword evidence="3" id="KW-1185">Reference proteome</keyword>
<dbReference type="AlphaFoldDB" id="A0A4Y2R6K9"/>
<evidence type="ECO:0000313" key="3">
    <source>
        <dbReference type="Proteomes" id="UP000499080"/>
    </source>
</evidence>
<keyword evidence="1" id="KW-0472">Membrane</keyword>
<name>A0A4Y2R6K9_ARAVE</name>
<proteinExistence type="predicted"/>
<organism evidence="2 3">
    <name type="scientific">Araneus ventricosus</name>
    <name type="common">Orbweaver spider</name>
    <name type="synonym">Epeira ventricosa</name>
    <dbReference type="NCBI Taxonomy" id="182803"/>
    <lineage>
        <taxon>Eukaryota</taxon>
        <taxon>Metazoa</taxon>
        <taxon>Ecdysozoa</taxon>
        <taxon>Arthropoda</taxon>
        <taxon>Chelicerata</taxon>
        <taxon>Arachnida</taxon>
        <taxon>Araneae</taxon>
        <taxon>Araneomorphae</taxon>
        <taxon>Entelegynae</taxon>
        <taxon>Araneoidea</taxon>
        <taxon>Araneidae</taxon>
        <taxon>Araneus</taxon>
    </lineage>
</organism>
<accession>A0A4Y2R6K9</accession>
<evidence type="ECO:0000256" key="1">
    <source>
        <dbReference type="SAM" id="Phobius"/>
    </source>
</evidence>
<evidence type="ECO:0000313" key="2">
    <source>
        <dbReference type="EMBL" id="GBN71394.1"/>
    </source>
</evidence>
<feature type="transmembrane region" description="Helical" evidence="1">
    <location>
        <begin position="6"/>
        <end position="25"/>
    </location>
</feature>
<keyword evidence="1" id="KW-0812">Transmembrane</keyword>
<keyword evidence="1" id="KW-1133">Transmembrane helix</keyword>
<protein>
    <submittedName>
        <fullName evidence="2">Uncharacterized protein</fullName>
    </submittedName>
</protein>
<dbReference type="EMBL" id="BGPR01015981">
    <property type="protein sequence ID" value="GBN71394.1"/>
    <property type="molecule type" value="Genomic_DNA"/>
</dbReference>
<gene>
    <name evidence="2" type="ORF">AVEN_102454_1</name>
</gene>
<comment type="caution">
    <text evidence="2">The sequence shown here is derived from an EMBL/GenBank/DDBJ whole genome shotgun (WGS) entry which is preliminary data.</text>
</comment>
<dbReference type="Proteomes" id="UP000499080">
    <property type="component" value="Unassembled WGS sequence"/>
</dbReference>
<reference evidence="2 3" key="1">
    <citation type="journal article" date="2019" name="Sci. Rep.">
        <title>Orb-weaving spider Araneus ventricosus genome elucidates the spidroin gene catalogue.</title>
        <authorList>
            <person name="Kono N."/>
            <person name="Nakamura H."/>
            <person name="Ohtoshi R."/>
            <person name="Moran D.A.P."/>
            <person name="Shinohara A."/>
            <person name="Yoshida Y."/>
            <person name="Fujiwara M."/>
            <person name="Mori M."/>
            <person name="Tomita M."/>
            <person name="Arakawa K."/>
        </authorList>
    </citation>
    <scope>NUCLEOTIDE SEQUENCE [LARGE SCALE GENOMIC DNA]</scope>
</reference>